<evidence type="ECO:0000313" key="1">
    <source>
        <dbReference type="EMBL" id="KAA3471777.1"/>
    </source>
</evidence>
<evidence type="ECO:0000313" key="2">
    <source>
        <dbReference type="Proteomes" id="UP000325315"/>
    </source>
</evidence>
<organism evidence="1 2">
    <name type="scientific">Gossypium australe</name>
    <dbReference type="NCBI Taxonomy" id="47621"/>
    <lineage>
        <taxon>Eukaryota</taxon>
        <taxon>Viridiplantae</taxon>
        <taxon>Streptophyta</taxon>
        <taxon>Embryophyta</taxon>
        <taxon>Tracheophyta</taxon>
        <taxon>Spermatophyta</taxon>
        <taxon>Magnoliopsida</taxon>
        <taxon>eudicotyledons</taxon>
        <taxon>Gunneridae</taxon>
        <taxon>Pentapetalae</taxon>
        <taxon>rosids</taxon>
        <taxon>malvids</taxon>
        <taxon>Malvales</taxon>
        <taxon>Malvaceae</taxon>
        <taxon>Malvoideae</taxon>
        <taxon>Gossypium</taxon>
    </lineage>
</organism>
<name>A0A5B6VS17_9ROSI</name>
<protein>
    <submittedName>
        <fullName evidence="1">Putative membrane protein</fullName>
    </submittedName>
</protein>
<sequence length="62" mass="7117">MKSVPAMENGGGKGELYVAQAAQQQFKEWREMRYDIISSFDWYYLCISGDNGMECCIPELDL</sequence>
<gene>
    <name evidence="1" type="ORF">EPI10_017358</name>
</gene>
<dbReference type="Proteomes" id="UP000325315">
    <property type="component" value="Unassembled WGS sequence"/>
</dbReference>
<dbReference type="AlphaFoldDB" id="A0A5B6VS17"/>
<dbReference type="OrthoDB" id="5547497at2759"/>
<dbReference type="EMBL" id="SMMG02000006">
    <property type="protein sequence ID" value="KAA3471777.1"/>
    <property type="molecule type" value="Genomic_DNA"/>
</dbReference>
<comment type="caution">
    <text evidence="1">The sequence shown here is derived from an EMBL/GenBank/DDBJ whole genome shotgun (WGS) entry which is preliminary data.</text>
</comment>
<accession>A0A5B6VS17</accession>
<keyword evidence="2" id="KW-1185">Reference proteome</keyword>
<reference evidence="2" key="1">
    <citation type="journal article" date="2019" name="Plant Biotechnol. J.">
        <title>Genome sequencing of the Australian wild diploid species Gossypium australe highlights disease resistance and delayed gland morphogenesis.</title>
        <authorList>
            <person name="Cai Y."/>
            <person name="Cai X."/>
            <person name="Wang Q."/>
            <person name="Wang P."/>
            <person name="Zhang Y."/>
            <person name="Cai C."/>
            <person name="Xu Y."/>
            <person name="Wang K."/>
            <person name="Zhou Z."/>
            <person name="Wang C."/>
            <person name="Geng S."/>
            <person name="Li B."/>
            <person name="Dong Q."/>
            <person name="Hou Y."/>
            <person name="Wang H."/>
            <person name="Ai P."/>
            <person name="Liu Z."/>
            <person name="Yi F."/>
            <person name="Sun M."/>
            <person name="An G."/>
            <person name="Cheng J."/>
            <person name="Zhang Y."/>
            <person name="Shi Q."/>
            <person name="Xie Y."/>
            <person name="Shi X."/>
            <person name="Chang Y."/>
            <person name="Huang F."/>
            <person name="Chen Y."/>
            <person name="Hong S."/>
            <person name="Mi L."/>
            <person name="Sun Q."/>
            <person name="Zhang L."/>
            <person name="Zhou B."/>
            <person name="Peng R."/>
            <person name="Zhang X."/>
            <person name="Liu F."/>
        </authorList>
    </citation>
    <scope>NUCLEOTIDE SEQUENCE [LARGE SCALE GENOMIC DNA]</scope>
    <source>
        <strain evidence="2">cv. PA1801</strain>
    </source>
</reference>
<proteinExistence type="predicted"/>